<feature type="region of interest" description="Disordered" evidence="2">
    <location>
        <begin position="1"/>
        <end position="21"/>
    </location>
</feature>
<dbReference type="InterPro" id="IPR019432">
    <property type="entry name" value="Acyltransferase_MbtK/IucB-like"/>
</dbReference>
<feature type="domain" description="Acyltransferase MbtK/IucB-like conserved" evidence="3">
    <location>
        <begin position="181"/>
        <end position="228"/>
    </location>
</feature>
<dbReference type="GO" id="GO:0016410">
    <property type="term" value="F:N-acyltransferase activity"/>
    <property type="evidence" value="ECO:0007669"/>
    <property type="project" value="TreeGrafter"/>
</dbReference>
<dbReference type="Proteomes" id="UP000315252">
    <property type="component" value="Unassembled WGS sequence"/>
</dbReference>
<gene>
    <name evidence="4" type="ORF">FKG95_20995</name>
</gene>
<reference evidence="4 5" key="1">
    <citation type="submission" date="2019-06" db="EMBL/GenBank/DDBJ databases">
        <title>Whole genome sequence for Rhodospirillaceae sp. R148.</title>
        <authorList>
            <person name="Wang G."/>
        </authorList>
    </citation>
    <scope>NUCLEOTIDE SEQUENCE [LARGE SCALE GENOMIC DNA]</scope>
    <source>
        <strain evidence="4 5">R148</strain>
    </source>
</reference>
<feature type="compositionally biased region" description="Polar residues" evidence="2">
    <location>
        <begin position="1"/>
        <end position="11"/>
    </location>
</feature>
<comment type="pathway">
    <text evidence="1">Siderophore biosynthesis.</text>
</comment>
<dbReference type="PANTHER" id="PTHR31438">
    <property type="entry name" value="LYSINE N-ACYLTRANSFERASE C17G9.06C-RELATED"/>
    <property type="match status" value="1"/>
</dbReference>
<dbReference type="AlphaFoldDB" id="A0A545TFW6"/>
<organism evidence="4 5">
    <name type="scientific">Denitrobaculum tricleocarpae</name>
    <dbReference type="NCBI Taxonomy" id="2591009"/>
    <lineage>
        <taxon>Bacteria</taxon>
        <taxon>Pseudomonadati</taxon>
        <taxon>Pseudomonadota</taxon>
        <taxon>Alphaproteobacteria</taxon>
        <taxon>Rhodospirillales</taxon>
        <taxon>Rhodospirillaceae</taxon>
        <taxon>Denitrobaculum</taxon>
    </lineage>
</organism>
<dbReference type="InterPro" id="IPR016181">
    <property type="entry name" value="Acyl_CoA_acyltransferase"/>
</dbReference>
<accession>A0A545TFW6</accession>
<sequence length="350" mass="39885">MSMQLSQNELQDQPPPHAAAQGVDDLDQENAAMDPVGMMLVRSFRDADQPGRVTLSLPAGVESGATPFPAPHLLRMIERTFIDLPESDAIELAPGLLERTLHSDHDLALVSVSAAGKTVSFERKAFFQSAAPWLHCRPSSCMPLTSVTEMGKIRHPQRPPEPRGLVYERYDPVIDMTISFRAIDPARDLETFYSWMNDGRVAFFWELAQSEEELAAYLETLRKDPHAFGLIGSFDGDPFGYFEVYWAKEDRLGSYYDADDYDRGWHGLVGNRRHLGHAKTLAWLRALTHYLFIDDLRSRKVVGEPRASHTKLLRYADDVAYYKVKEFDFPHKRSALMQCDRETFFETVRL</sequence>
<dbReference type="GO" id="GO:0019290">
    <property type="term" value="P:siderophore biosynthetic process"/>
    <property type="evidence" value="ECO:0007669"/>
    <property type="project" value="InterPro"/>
</dbReference>
<evidence type="ECO:0000259" key="3">
    <source>
        <dbReference type="SMART" id="SM01006"/>
    </source>
</evidence>
<keyword evidence="4" id="KW-0808">Transferase</keyword>
<dbReference type="EMBL" id="VHSH01000008">
    <property type="protein sequence ID" value="TQV76124.1"/>
    <property type="molecule type" value="Genomic_DNA"/>
</dbReference>
<protein>
    <submittedName>
        <fullName evidence="4">Acetyltransferase</fullName>
    </submittedName>
</protein>
<dbReference type="SMART" id="SM01006">
    <property type="entry name" value="AlcB"/>
    <property type="match status" value="1"/>
</dbReference>
<evidence type="ECO:0000313" key="5">
    <source>
        <dbReference type="Proteomes" id="UP000315252"/>
    </source>
</evidence>
<proteinExistence type="predicted"/>
<dbReference type="OrthoDB" id="9087497at2"/>
<comment type="caution">
    <text evidence="4">The sequence shown here is derived from an EMBL/GenBank/DDBJ whole genome shotgun (WGS) entry which is preliminary data.</text>
</comment>
<dbReference type="Pfam" id="PF13523">
    <property type="entry name" value="Acetyltransf_8"/>
    <property type="match status" value="1"/>
</dbReference>
<dbReference type="SUPFAM" id="SSF55729">
    <property type="entry name" value="Acyl-CoA N-acyltransferases (Nat)"/>
    <property type="match status" value="1"/>
</dbReference>
<keyword evidence="5" id="KW-1185">Reference proteome</keyword>
<dbReference type="PANTHER" id="PTHR31438:SF1">
    <property type="entry name" value="LYSINE N-ACYLTRANSFERASE C17G9.06C-RELATED"/>
    <property type="match status" value="1"/>
</dbReference>
<name>A0A545TFW6_9PROT</name>
<evidence type="ECO:0000256" key="1">
    <source>
        <dbReference type="ARBA" id="ARBA00004924"/>
    </source>
</evidence>
<evidence type="ECO:0000256" key="2">
    <source>
        <dbReference type="SAM" id="MobiDB-lite"/>
    </source>
</evidence>
<evidence type="ECO:0000313" key="4">
    <source>
        <dbReference type="EMBL" id="TQV76124.1"/>
    </source>
</evidence>
<dbReference type="Gene3D" id="3.40.630.30">
    <property type="match status" value="1"/>
</dbReference>